<proteinExistence type="predicted"/>
<dbReference type="AlphaFoldDB" id="A0A1W1XTI3"/>
<evidence type="ECO:0000313" key="3">
    <source>
        <dbReference type="Proteomes" id="UP000192761"/>
    </source>
</evidence>
<evidence type="ECO:0000256" key="1">
    <source>
        <dbReference type="SAM" id="SignalP"/>
    </source>
</evidence>
<protein>
    <recommendedName>
        <fullName evidence="4">Imelysin</fullName>
    </recommendedName>
</protein>
<keyword evidence="3" id="KW-1185">Reference proteome</keyword>
<evidence type="ECO:0008006" key="4">
    <source>
        <dbReference type="Google" id="ProtNLM"/>
    </source>
</evidence>
<gene>
    <name evidence="2" type="ORF">SAMN02745857_02780</name>
</gene>
<sequence>MLRLLLASLAALLISGCATNLSAVSTFGNSTEALATQSGEMLQHYAAFCDEVVGHVEQENRILQLTRLYWAAQPASTAKTDALRTLDEADEAFSPHADTAAGRQQCEQDRVRLARAQVFAQALQHYASALGAVASDQFVTYNARFDDLGNHLRGTPLLAGETPAQINAQVEAVQGLTRLVYDMAVRHYRQTQLASALGDEQEQRIALLLGQLQAITQSYQQSLTTAALQTRITASFNRRLLHLGTLPEPLAVAEQTRALEVRQKDLEQRAAALGKLLAALEQLPPAFTQARDAVQHPDRKDIAKEVLDFGKAVYKLQRQIGDAF</sequence>
<dbReference type="RefSeq" id="WP_084091412.1">
    <property type="nucleotide sequence ID" value="NZ_FWXD01000016.1"/>
</dbReference>
<dbReference type="STRING" id="1121001.SAMN02745857_02780"/>
<evidence type="ECO:0000313" key="2">
    <source>
        <dbReference type="EMBL" id="SMC27273.1"/>
    </source>
</evidence>
<reference evidence="2 3" key="1">
    <citation type="submission" date="2017-04" db="EMBL/GenBank/DDBJ databases">
        <authorList>
            <person name="Afonso C.L."/>
            <person name="Miller P.J."/>
            <person name="Scott M.A."/>
            <person name="Spackman E."/>
            <person name="Goraichik I."/>
            <person name="Dimitrov K.M."/>
            <person name="Suarez D.L."/>
            <person name="Swayne D.E."/>
        </authorList>
    </citation>
    <scope>NUCLEOTIDE SEQUENCE [LARGE SCALE GENOMIC DNA]</scope>
    <source>
        <strain evidence="2 3">DSM 23236</strain>
    </source>
</reference>
<feature type="signal peptide" evidence="1">
    <location>
        <begin position="1"/>
        <end position="23"/>
    </location>
</feature>
<dbReference type="PROSITE" id="PS51257">
    <property type="entry name" value="PROKAR_LIPOPROTEIN"/>
    <property type="match status" value="1"/>
</dbReference>
<keyword evidence="1" id="KW-0732">Signal</keyword>
<feature type="chain" id="PRO_5012370832" description="Imelysin" evidence="1">
    <location>
        <begin position="24"/>
        <end position="324"/>
    </location>
</feature>
<organism evidence="2 3">
    <name type="scientific">Andreprevotia lacus DSM 23236</name>
    <dbReference type="NCBI Taxonomy" id="1121001"/>
    <lineage>
        <taxon>Bacteria</taxon>
        <taxon>Pseudomonadati</taxon>
        <taxon>Pseudomonadota</taxon>
        <taxon>Betaproteobacteria</taxon>
        <taxon>Neisseriales</taxon>
        <taxon>Chitinibacteraceae</taxon>
        <taxon>Andreprevotia</taxon>
    </lineage>
</organism>
<dbReference type="Proteomes" id="UP000192761">
    <property type="component" value="Unassembled WGS sequence"/>
</dbReference>
<dbReference type="EMBL" id="FWXD01000016">
    <property type="protein sequence ID" value="SMC27273.1"/>
    <property type="molecule type" value="Genomic_DNA"/>
</dbReference>
<accession>A0A1W1XTI3</accession>
<name>A0A1W1XTI3_9NEIS</name>